<keyword evidence="3" id="KW-0805">Transcription regulation</keyword>
<keyword evidence="1 6" id="KW-0597">Phosphoprotein</keyword>
<evidence type="ECO:0000256" key="7">
    <source>
        <dbReference type="PROSITE-ProRule" id="PRU01091"/>
    </source>
</evidence>
<evidence type="ECO:0000259" key="8">
    <source>
        <dbReference type="PROSITE" id="PS50110"/>
    </source>
</evidence>
<keyword evidence="11" id="KW-1185">Reference proteome</keyword>
<keyword evidence="2" id="KW-0902">Two-component regulatory system</keyword>
<dbReference type="PANTHER" id="PTHR48111:SF22">
    <property type="entry name" value="REGULATOR OF RPOS"/>
    <property type="match status" value="1"/>
</dbReference>
<dbReference type="SUPFAM" id="SSF46894">
    <property type="entry name" value="C-terminal effector domain of the bipartite response regulators"/>
    <property type="match status" value="1"/>
</dbReference>
<evidence type="ECO:0000256" key="5">
    <source>
        <dbReference type="ARBA" id="ARBA00023163"/>
    </source>
</evidence>
<keyword evidence="5" id="KW-0804">Transcription</keyword>
<dbReference type="Gene3D" id="6.10.250.690">
    <property type="match status" value="1"/>
</dbReference>
<feature type="domain" description="OmpR/PhoB-type" evidence="9">
    <location>
        <begin position="129"/>
        <end position="226"/>
    </location>
</feature>
<dbReference type="SUPFAM" id="SSF52172">
    <property type="entry name" value="CheY-like"/>
    <property type="match status" value="1"/>
</dbReference>
<dbReference type="InterPro" id="IPR016032">
    <property type="entry name" value="Sig_transdc_resp-reg_C-effctor"/>
</dbReference>
<dbReference type="SMART" id="SM00448">
    <property type="entry name" value="REC"/>
    <property type="match status" value="1"/>
</dbReference>
<evidence type="ECO:0000256" key="1">
    <source>
        <dbReference type="ARBA" id="ARBA00022553"/>
    </source>
</evidence>
<evidence type="ECO:0000259" key="9">
    <source>
        <dbReference type="PROSITE" id="PS51755"/>
    </source>
</evidence>
<protein>
    <submittedName>
        <fullName evidence="10">Response regulator transcription factor</fullName>
    </submittedName>
</protein>
<feature type="modified residue" description="4-aspartylphosphate" evidence="6">
    <location>
        <position position="52"/>
    </location>
</feature>
<evidence type="ECO:0000256" key="3">
    <source>
        <dbReference type="ARBA" id="ARBA00023015"/>
    </source>
</evidence>
<dbReference type="InterPro" id="IPR001867">
    <property type="entry name" value="OmpR/PhoB-type_DNA-bd"/>
</dbReference>
<feature type="domain" description="Response regulatory" evidence="8">
    <location>
        <begin position="3"/>
        <end position="116"/>
    </location>
</feature>
<evidence type="ECO:0000313" key="11">
    <source>
        <dbReference type="Proteomes" id="UP001596044"/>
    </source>
</evidence>
<name>A0ABW0K5D8_9BACL</name>
<sequence length="226" mass="26306">MKRILVIEDEKSLARFIQLELEHEIFYVETAYDGRSGLDLALQQEWDMILLDIMLPFVSGIEVCRQIRQQKKTPVIMLTARDTVTDRVSGLDSGADDYIPKPFAIEELLARMRALFRRVDMQDTSPQPHQTLAFRHLKVDVDARVVHKGNQLVDLTKREFDLLVMFMRNPNLVLTRDMLLDQVWGYDSLVETNVVDVYVRYLRNKLDEPGADSFIQTMRGIGYVMR</sequence>
<dbReference type="Pfam" id="PF00072">
    <property type="entry name" value="Response_reg"/>
    <property type="match status" value="1"/>
</dbReference>
<dbReference type="InterPro" id="IPR001789">
    <property type="entry name" value="Sig_transdc_resp-reg_receiver"/>
</dbReference>
<organism evidence="10 11">
    <name type="scientific">Paenibacillus aestuarii</name>
    <dbReference type="NCBI Taxonomy" id="516965"/>
    <lineage>
        <taxon>Bacteria</taxon>
        <taxon>Bacillati</taxon>
        <taxon>Bacillota</taxon>
        <taxon>Bacilli</taxon>
        <taxon>Bacillales</taxon>
        <taxon>Paenibacillaceae</taxon>
        <taxon>Paenibacillus</taxon>
    </lineage>
</organism>
<dbReference type="Gene3D" id="3.40.50.2300">
    <property type="match status" value="1"/>
</dbReference>
<evidence type="ECO:0000313" key="10">
    <source>
        <dbReference type="EMBL" id="MFC5448560.1"/>
    </source>
</evidence>
<dbReference type="InterPro" id="IPR036388">
    <property type="entry name" value="WH-like_DNA-bd_sf"/>
</dbReference>
<dbReference type="InterPro" id="IPR039420">
    <property type="entry name" value="WalR-like"/>
</dbReference>
<comment type="caution">
    <text evidence="10">The sequence shown here is derived from an EMBL/GenBank/DDBJ whole genome shotgun (WGS) entry which is preliminary data.</text>
</comment>
<dbReference type="PROSITE" id="PS50110">
    <property type="entry name" value="RESPONSE_REGULATORY"/>
    <property type="match status" value="1"/>
</dbReference>
<gene>
    <name evidence="10" type="ORF">ACFPOG_09820</name>
</gene>
<keyword evidence="4 7" id="KW-0238">DNA-binding</keyword>
<feature type="DNA-binding region" description="OmpR/PhoB-type" evidence="7">
    <location>
        <begin position="129"/>
        <end position="226"/>
    </location>
</feature>
<evidence type="ECO:0000256" key="4">
    <source>
        <dbReference type="ARBA" id="ARBA00023125"/>
    </source>
</evidence>
<dbReference type="PANTHER" id="PTHR48111">
    <property type="entry name" value="REGULATOR OF RPOS"/>
    <property type="match status" value="1"/>
</dbReference>
<dbReference type="RefSeq" id="WP_270878227.1">
    <property type="nucleotide sequence ID" value="NZ_JAQFVF010000018.1"/>
</dbReference>
<dbReference type="Proteomes" id="UP001596044">
    <property type="component" value="Unassembled WGS sequence"/>
</dbReference>
<dbReference type="Gene3D" id="1.10.10.10">
    <property type="entry name" value="Winged helix-like DNA-binding domain superfamily/Winged helix DNA-binding domain"/>
    <property type="match status" value="1"/>
</dbReference>
<dbReference type="InterPro" id="IPR011006">
    <property type="entry name" value="CheY-like_superfamily"/>
</dbReference>
<evidence type="ECO:0000256" key="2">
    <source>
        <dbReference type="ARBA" id="ARBA00023012"/>
    </source>
</evidence>
<proteinExistence type="predicted"/>
<dbReference type="SMART" id="SM00862">
    <property type="entry name" value="Trans_reg_C"/>
    <property type="match status" value="1"/>
</dbReference>
<dbReference type="EMBL" id="JBHSMJ010000009">
    <property type="protein sequence ID" value="MFC5448560.1"/>
    <property type="molecule type" value="Genomic_DNA"/>
</dbReference>
<accession>A0ABW0K5D8</accession>
<dbReference type="Pfam" id="PF00486">
    <property type="entry name" value="Trans_reg_C"/>
    <property type="match status" value="1"/>
</dbReference>
<evidence type="ECO:0000256" key="6">
    <source>
        <dbReference type="PROSITE-ProRule" id="PRU00169"/>
    </source>
</evidence>
<dbReference type="CDD" id="cd00383">
    <property type="entry name" value="trans_reg_C"/>
    <property type="match status" value="1"/>
</dbReference>
<dbReference type="PROSITE" id="PS51755">
    <property type="entry name" value="OMPR_PHOB"/>
    <property type="match status" value="1"/>
</dbReference>
<reference evidence="11" key="1">
    <citation type="journal article" date="2019" name="Int. J. Syst. Evol. Microbiol.">
        <title>The Global Catalogue of Microorganisms (GCM) 10K type strain sequencing project: providing services to taxonomists for standard genome sequencing and annotation.</title>
        <authorList>
            <consortium name="The Broad Institute Genomics Platform"/>
            <consortium name="The Broad Institute Genome Sequencing Center for Infectious Disease"/>
            <person name="Wu L."/>
            <person name="Ma J."/>
        </authorList>
    </citation>
    <scope>NUCLEOTIDE SEQUENCE [LARGE SCALE GENOMIC DNA]</scope>
    <source>
        <strain evidence="11">KACC 11904</strain>
    </source>
</reference>